<accession>A0ABP8VRP1</accession>
<evidence type="ECO:0000256" key="2">
    <source>
        <dbReference type="SAM" id="Phobius"/>
    </source>
</evidence>
<keyword evidence="2" id="KW-1133">Transmembrane helix</keyword>
<dbReference type="Proteomes" id="UP001501295">
    <property type="component" value="Unassembled WGS sequence"/>
</dbReference>
<protein>
    <recommendedName>
        <fullName evidence="3">Low molecular weight protein antigen 6 PH domain-containing protein</fullName>
    </recommendedName>
</protein>
<feature type="domain" description="Low molecular weight protein antigen 6 PH" evidence="3">
    <location>
        <begin position="63"/>
        <end position="123"/>
    </location>
</feature>
<organism evidence="4 5">
    <name type="scientific">Frondihabitans cladoniiphilus</name>
    <dbReference type="NCBI Taxonomy" id="715785"/>
    <lineage>
        <taxon>Bacteria</taxon>
        <taxon>Bacillati</taxon>
        <taxon>Actinomycetota</taxon>
        <taxon>Actinomycetes</taxon>
        <taxon>Micrococcales</taxon>
        <taxon>Microbacteriaceae</taxon>
        <taxon>Frondihabitans</taxon>
    </lineage>
</organism>
<dbReference type="RefSeq" id="WP_345374533.1">
    <property type="nucleotide sequence ID" value="NZ_BAABLM010000002.1"/>
</dbReference>
<evidence type="ECO:0000313" key="4">
    <source>
        <dbReference type="EMBL" id="GAA4670813.1"/>
    </source>
</evidence>
<feature type="transmembrane region" description="Helical" evidence="2">
    <location>
        <begin position="186"/>
        <end position="205"/>
    </location>
</feature>
<name>A0ABP8VRP1_9MICO</name>
<comment type="caution">
    <text evidence="4">The sequence shown here is derived from an EMBL/GenBank/DDBJ whole genome shotgun (WGS) entry which is preliminary data.</text>
</comment>
<feature type="region of interest" description="Disordered" evidence="1">
    <location>
        <begin position="124"/>
        <end position="147"/>
    </location>
</feature>
<dbReference type="EMBL" id="BAABLM010000002">
    <property type="protein sequence ID" value="GAA4670813.1"/>
    <property type="molecule type" value="Genomic_DNA"/>
</dbReference>
<gene>
    <name evidence="4" type="ORF">GCM10025780_12930</name>
</gene>
<evidence type="ECO:0000313" key="5">
    <source>
        <dbReference type="Proteomes" id="UP001501295"/>
    </source>
</evidence>
<evidence type="ECO:0000256" key="1">
    <source>
        <dbReference type="SAM" id="MobiDB-lite"/>
    </source>
</evidence>
<keyword evidence="5" id="KW-1185">Reference proteome</keyword>
<feature type="transmembrane region" description="Helical" evidence="2">
    <location>
        <begin position="44"/>
        <end position="62"/>
    </location>
</feature>
<keyword evidence="2" id="KW-0472">Membrane</keyword>
<sequence length="208" mass="22041">MVESSDAESVEFHSRFNRVLAVVVWVLIAFVVVSTIVGDAANTLQALLPGLCIAVVAWIVLWRPHLVVAEDGVTLVNVLRRQTVPWAALINVDTKFALTLFTPGAKYVAWAAPAPGRTGAAVAKRQSRSGNVAPRGAVGGQARPSDLLSTESGAAADMVRERWYDLRDSGRLEVGRADEARVVTSVLWLPAAIAVVLAVAAGVVLSSH</sequence>
<evidence type="ECO:0000259" key="3">
    <source>
        <dbReference type="Pfam" id="PF10756"/>
    </source>
</evidence>
<feature type="transmembrane region" description="Helical" evidence="2">
    <location>
        <begin position="19"/>
        <end position="38"/>
    </location>
</feature>
<keyword evidence="2" id="KW-0812">Transmembrane</keyword>
<reference evidence="5" key="1">
    <citation type="journal article" date="2019" name="Int. J. Syst. Evol. Microbiol.">
        <title>The Global Catalogue of Microorganisms (GCM) 10K type strain sequencing project: providing services to taxonomists for standard genome sequencing and annotation.</title>
        <authorList>
            <consortium name="The Broad Institute Genomics Platform"/>
            <consortium name="The Broad Institute Genome Sequencing Center for Infectious Disease"/>
            <person name="Wu L."/>
            <person name="Ma J."/>
        </authorList>
    </citation>
    <scope>NUCLEOTIDE SEQUENCE [LARGE SCALE GENOMIC DNA]</scope>
    <source>
        <strain evidence="5">JCM 18956</strain>
    </source>
</reference>
<dbReference type="InterPro" id="IPR019692">
    <property type="entry name" value="CFP-6_PH"/>
</dbReference>
<proteinExistence type="predicted"/>
<dbReference type="Pfam" id="PF10756">
    <property type="entry name" value="bPH_6"/>
    <property type="match status" value="1"/>
</dbReference>